<dbReference type="OrthoDB" id="6342at2157"/>
<name>V4HLA9_9EURY</name>
<dbReference type="Gene3D" id="3.40.605.10">
    <property type="entry name" value="Aldehyde Dehydrogenase, Chain A, domain 1"/>
    <property type="match status" value="1"/>
</dbReference>
<proteinExistence type="inferred from homology"/>
<accession>V4HLA9</accession>
<evidence type="ECO:0000256" key="4">
    <source>
        <dbReference type="SAM" id="MobiDB-lite"/>
    </source>
</evidence>
<dbReference type="FunFam" id="3.40.605.10:FF:000012">
    <property type="entry name" value="NAD-dependent succinate-semialdehyde dehydrogenase"/>
    <property type="match status" value="1"/>
</dbReference>
<dbReference type="AlphaFoldDB" id="V4HLA9"/>
<feature type="region of interest" description="Disordered" evidence="4">
    <location>
        <begin position="329"/>
        <end position="354"/>
    </location>
</feature>
<dbReference type="PANTHER" id="PTHR43217:SF1">
    <property type="entry name" value="SUCCINATE SEMIALDEHYDE DEHYDROGENASE [NAD(P)+] SAD"/>
    <property type="match status" value="1"/>
</dbReference>
<feature type="domain" description="Aldehyde dehydrogenase" evidence="5">
    <location>
        <begin position="1"/>
        <end position="450"/>
    </location>
</feature>
<evidence type="ECO:0000259" key="5">
    <source>
        <dbReference type="Pfam" id="PF00171"/>
    </source>
</evidence>
<dbReference type="GO" id="GO:0004777">
    <property type="term" value="F:succinate-semialdehyde dehydrogenase (NAD+) activity"/>
    <property type="evidence" value="ECO:0007669"/>
    <property type="project" value="TreeGrafter"/>
</dbReference>
<dbReference type="InterPro" id="IPR016162">
    <property type="entry name" value="Ald_DH_N"/>
</dbReference>
<dbReference type="eggNOG" id="arCOG01252">
    <property type="taxonomic scope" value="Archaea"/>
</dbReference>
<organism evidence="6 7">
    <name type="scientific">Candidatus Halobonum tyrrellensis G22</name>
    <dbReference type="NCBI Taxonomy" id="1324957"/>
    <lineage>
        <taxon>Archaea</taxon>
        <taxon>Methanobacteriati</taxon>
        <taxon>Methanobacteriota</taxon>
        <taxon>Stenosarchaea group</taxon>
        <taxon>Halobacteria</taxon>
        <taxon>Halobacteriales</taxon>
        <taxon>Haloferacaceae</taxon>
        <taxon>Candidatus Halobonum</taxon>
    </lineage>
</organism>
<dbReference type="InterPro" id="IPR015590">
    <property type="entry name" value="Aldehyde_DH_dom"/>
</dbReference>
<dbReference type="CDD" id="cd07100">
    <property type="entry name" value="ALDH_SSADH1_GabD1"/>
    <property type="match status" value="1"/>
</dbReference>
<dbReference type="PATRIC" id="fig|1324957.4.peg.1552"/>
<sequence>MESTNPATGETVDTYEEHTAEEVDAALERATETFDDWKETSLAHRQQLLSEAASVLRDRTDEYAELMTREMGKPVDQARAEVEKCAWACDYYAETADEHLQDEVVGVDADARAFVSYEPLGPVLAVMPWNFPFWQVFRFAAPNLAAGNVGLLKHASNVPGSALAIEEVFEAAGFPEGAFQTLLTHSDTVESILTDERCRAATLTGSNAAGEAVAATAGGEAKKTVLELGGSDPFVVLDDAPIEETVEQAAYGRTQNNGESCIAAKRFIVHEDVYDEFKPRFVEEMESLTVGDPTDDDTDVGPQAQPDLMEELHEQVEETVDAGGDLLTGGEPSDREGAFYPPTVIEEPPEGTPARDEEVFGPVAALFEVSSDEEAVELANDTKFGLGASVWTDDLTRGQRIAREFESGMAFVNSIVASDPRVPFGGVKRSGYGRELARHGVHEFVNRKTVWVQHGLDASESGIE</sequence>
<keyword evidence="2" id="KW-0521">NADP</keyword>
<dbReference type="InterPro" id="IPR044148">
    <property type="entry name" value="ALDH_GabD1-like"/>
</dbReference>
<dbReference type="EMBL" id="ASGZ01000026">
    <property type="protein sequence ID" value="ESP88709.1"/>
    <property type="molecule type" value="Genomic_DNA"/>
</dbReference>
<evidence type="ECO:0000256" key="1">
    <source>
        <dbReference type="ARBA" id="ARBA00009986"/>
    </source>
</evidence>
<dbReference type="STRING" id="1324957.K933_07658"/>
<dbReference type="Proteomes" id="UP000017840">
    <property type="component" value="Unassembled WGS sequence"/>
</dbReference>
<dbReference type="Gene3D" id="3.40.309.10">
    <property type="entry name" value="Aldehyde Dehydrogenase, Chain A, domain 2"/>
    <property type="match status" value="1"/>
</dbReference>
<comment type="caution">
    <text evidence="6">The sequence shown here is derived from an EMBL/GenBank/DDBJ whole genome shotgun (WGS) entry which is preliminary data.</text>
</comment>
<dbReference type="InterPro" id="IPR016163">
    <property type="entry name" value="Ald_DH_C"/>
</dbReference>
<dbReference type="GO" id="GO:0004030">
    <property type="term" value="F:aldehyde dehydrogenase [NAD(P)+] activity"/>
    <property type="evidence" value="ECO:0007669"/>
    <property type="project" value="InterPro"/>
</dbReference>
<evidence type="ECO:0000256" key="2">
    <source>
        <dbReference type="ARBA" id="ARBA00022857"/>
    </source>
</evidence>
<dbReference type="InterPro" id="IPR047110">
    <property type="entry name" value="GABD/Sad-like"/>
</dbReference>
<keyword evidence="7" id="KW-1185">Reference proteome</keyword>
<dbReference type="PANTHER" id="PTHR43217">
    <property type="entry name" value="SUCCINATE SEMIALDEHYDE DEHYDROGENASE [NAD(P)+] SAD"/>
    <property type="match status" value="1"/>
</dbReference>
<dbReference type="RefSeq" id="WP_023394117.1">
    <property type="nucleotide sequence ID" value="NZ_ASGZ01000026.1"/>
</dbReference>
<evidence type="ECO:0000256" key="3">
    <source>
        <dbReference type="ARBA" id="ARBA00023002"/>
    </source>
</evidence>
<dbReference type="SUPFAM" id="SSF53720">
    <property type="entry name" value="ALDH-like"/>
    <property type="match status" value="1"/>
</dbReference>
<comment type="similarity">
    <text evidence="1">Belongs to the aldehyde dehydrogenase family.</text>
</comment>
<gene>
    <name evidence="6" type="ORF">K933_07658</name>
</gene>
<evidence type="ECO:0000313" key="6">
    <source>
        <dbReference type="EMBL" id="ESP88709.1"/>
    </source>
</evidence>
<protein>
    <submittedName>
        <fullName evidence="6">NAD-dependent aldehyde dehydrogenase</fullName>
    </submittedName>
</protein>
<evidence type="ECO:0000313" key="7">
    <source>
        <dbReference type="Proteomes" id="UP000017840"/>
    </source>
</evidence>
<keyword evidence="3" id="KW-0560">Oxidoreductase</keyword>
<reference evidence="6 7" key="1">
    <citation type="journal article" date="2013" name="Genome Announc.">
        <title>Draft Genome Sequence of 'Candidatus Halobonum tyrrellensis' Strain G22, Isolated from the Hypersaline Waters of Lake Tyrrell, Australia.</title>
        <authorList>
            <person name="Ugalde J.A."/>
            <person name="Narasingarao P."/>
            <person name="Kuo S."/>
            <person name="Podell S."/>
            <person name="Allen E.E."/>
        </authorList>
    </citation>
    <scope>NUCLEOTIDE SEQUENCE [LARGE SCALE GENOMIC DNA]</scope>
    <source>
        <strain evidence="6 7">G22</strain>
    </source>
</reference>
<dbReference type="FunFam" id="3.40.309.10:FF:000010">
    <property type="entry name" value="Gamma-aminobutyraldehyde dehydrogenase"/>
    <property type="match status" value="1"/>
</dbReference>
<dbReference type="Pfam" id="PF00171">
    <property type="entry name" value="Aldedh"/>
    <property type="match status" value="1"/>
</dbReference>
<dbReference type="InterPro" id="IPR016161">
    <property type="entry name" value="Ald_DH/histidinol_DH"/>
</dbReference>